<dbReference type="Proteomes" id="UP000759298">
    <property type="component" value="Unassembled WGS sequence"/>
</dbReference>
<dbReference type="EMBL" id="JAHWXP010000002">
    <property type="protein sequence ID" value="MBY8336813.1"/>
    <property type="molecule type" value="Genomic_DNA"/>
</dbReference>
<accession>A0ABS7PCL1</accession>
<reference evidence="3 4" key="1">
    <citation type="submission" date="2021-07" db="EMBL/GenBank/DDBJ databases">
        <title>Alteriqipengyuania abyssalis NZ-12B nov, sp.nov isolated from deep sea sponge in pacific ocean.</title>
        <authorList>
            <person name="Tareen S."/>
            <person name="Wink J."/>
        </authorList>
    </citation>
    <scope>NUCLEOTIDE SEQUENCE [LARGE SCALE GENOMIC DNA]</scope>
    <source>
        <strain evidence="3 4">NZ-12B</strain>
    </source>
</reference>
<evidence type="ECO:0000256" key="1">
    <source>
        <dbReference type="ARBA" id="ARBA00022612"/>
    </source>
</evidence>
<comment type="caution">
    <text evidence="3">The sequence shown here is derived from an EMBL/GenBank/DDBJ whole genome shotgun (WGS) entry which is preliminary data.</text>
</comment>
<keyword evidence="4" id="KW-1185">Reference proteome</keyword>
<keyword evidence="1" id="KW-1188">Viral release from host cell</keyword>
<name>A0ABS7PCL1_9SPHN</name>
<proteinExistence type="predicted"/>
<feature type="domain" description="Terminase large subunit gp17-like C-terminal" evidence="2">
    <location>
        <begin position="305"/>
        <end position="452"/>
    </location>
</feature>
<gene>
    <name evidence="3" type="ORF">KYN89_07110</name>
</gene>
<dbReference type="InterPro" id="IPR027417">
    <property type="entry name" value="P-loop_NTPase"/>
</dbReference>
<evidence type="ECO:0000313" key="4">
    <source>
        <dbReference type="Proteomes" id="UP000759298"/>
    </source>
</evidence>
<dbReference type="Pfam" id="PF17289">
    <property type="entry name" value="Terminase_6C"/>
    <property type="match status" value="1"/>
</dbReference>
<evidence type="ECO:0000313" key="3">
    <source>
        <dbReference type="EMBL" id="MBY8336813.1"/>
    </source>
</evidence>
<organism evidence="3 4">
    <name type="scientific">Alteriqipengyuania abyssalis</name>
    <dbReference type="NCBI Taxonomy" id="2860200"/>
    <lineage>
        <taxon>Bacteria</taxon>
        <taxon>Pseudomonadati</taxon>
        <taxon>Pseudomonadota</taxon>
        <taxon>Alphaproteobacteria</taxon>
        <taxon>Sphingomonadales</taxon>
        <taxon>Erythrobacteraceae</taxon>
        <taxon>Alteriqipengyuania</taxon>
    </lineage>
</organism>
<dbReference type="RefSeq" id="WP_222824442.1">
    <property type="nucleotide sequence ID" value="NZ_JAHWXP010000002.1"/>
</dbReference>
<sequence>MNHRRLNALANLSDAALVDWYASLREDEADALGLYWRLWARPEQLPPPDDWDTWLICAGRGFGKTRAGAEWVRAVARSDPEARIALVGASLAEVRSVMIEGESGILAVCAPNNAPQWEPSLRRLSWASGARGYCYSAAEPESLRGPQHSHAWCDEIAKWDNAGERATAAWDNLQMGLRLGEHPRVAATTTPRAVPLVRRLLDEAETGDVAVTRGTTWDNEGNLPTRFVDRMRRQFASTTLGRQELDGELLTDIEGALWTRALLEMCRIPPPPLQGSERGCRPVPRTGSAGAPLGGGISHFTRIVIGVDPPASAHGDACGIVVCGVDEEALATVLADESVEHASPEKWARAVARAAEKWEADRVIAEANQGGAMVESVLRAADVSLPVKLVHASRGKVARAEPVAALYEAGRVRHAGLFAKLEDQLCGLTIGGGYEGPGRSPDRADALVWALTELMLGRSGRPRVRGM</sequence>
<protein>
    <submittedName>
        <fullName evidence="3">Terminase family protein</fullName>
    </submittedName>
</protein>
<dbReference type="Gene3D" id="3.40.50.300">
    <property type="entry name" value="P-loop containing nucleotide triphosphate hydrolases"/>
    <property type="match status" value="1"/>
</dbReference>
<dbReference type="Pfam" id="PF03237">
    <property type="entry name" value="Terminase_6N"/>
    <property type="match status" value="1"/>
</dbReference>
<evidence type="ECO:0000259" key="2">
    <source>
        <dbReference type="Pfam" id="PF17289"/>
    </source>
</evidence>
<dbReference type="InterPro" id="IPR035421">
    <property type="entry name" value="Terminase_6C"/>
</dbReference>
<dbReference type="Gene3D" id="3.30.420.240">
    <property type="match status" value="1"/>
</dbReference>